<protein>
    <recommendedName>
        <fullName evidence="3">Lin1244/Lin1753-like N-terminal domain-containing protein</fullName>
    </recommendedName>
</protein>
<dbReference type="EMBL" id="LR797827">
    <property type="protein sequence ID" value="CAB4242094.1"/>
    <property type="molecule type" value="Genomic_DNA"/>
</dbReference>
<evidence type="ECO:0000313" key="2">
    <source>
        <dbReference type="EMBL" id="CAB4242094.1"/>
    </source>
</evidence>
<sequence>MHYYQFNIADYRADTAHLSIIEHGIYRQLMDWYYLDEKPIPKETQVVMRRLSLGSDQVHYLTNVLNDFFLLTDSGYFHNRIAIELERYQVQFAKNRVNGQKGGRPSKPIESGTKTQVVFENNPIVTENNPSAPLTNNHKPITINHKPLKPYTPIGQKSALEGFEAFWEIYPKKVGKGAARKIWEKSRPMLSTVLLALQWQIESAQWRKNNGQFIPNPATYLNQERWQDSPDKEVLF</sequence>
<name>A0A6J5TAT7_9CAUD</name>
<dbReference type="EMBL" id="LR796275">
    <property type="protein sequence ID" value="CAB4133846.1"/>
    <property type="molecule type" value="Genomic_DNA"/>
</dbReference>
<organism evidence="2">
    <name type="scientific">uncultured Caudovirales phage</name>
    <dbReference type="NCBI Taxonomy" id="2100421"/>
    <lineage>
        <taxon>Viruses</taxon>
        <taxon>Duplodnaviria</taxon>
        <taxon>Heunggongvirae</taxon>
        <taxon>Uroviricota</taxon>
        <taxon>Caudoviricetes</taxon>
        <taxon>Peduoviridae</taxon>
        <taxon>Maltschvirus</taxon>
        <taxon>Maltschvirus maltsch</taxon>
    </lineage>
</organism>
<dbReference type="InterPro" id="IPR010781">
    <property type="entry name" value="DUF1376"/>
</dbReference>
<evidence type="ECO:0008006" key="3">
    <source>
        <dbReference type="Google" id="ProtNLM"/>
    </source>
</evidence>
<accession>A0A6J5TAT7</accession>
<reference evidence="2" key="1">
    <citation type="submission" date="2020-05" db="EMBL/GenBank/DDBJ databases">
        <authorList>
            <person name="Chiriac C."/>
            <person name="Salcher M."/>
            <person name="Ghai R."/>
            <person name="Kavagutti S V."/>
        </authorList>
    </citation>
    <scope>NUCLEOTIDE SEQUENCE</scope>
</reference>
<evidence type="ECO:0000313" key="1">
    <source>
        <dbReference type="EMBL" id="CAB4133846.1"/>
    </source>
</evidence>
<dbReference type="Pfam" id="PF07120">
    <property type="entry name" value="DUF1376"/>
    <property type="match status" value="1"/>
</dbReference>
<proteinExistence type="predicted"/>
<gene>
    <name evidence="1" type="ORF">UFOVP263_22</name>
    <name evidence="2" type="ORF">UFOVP91_41</name>
</gene>